<name>A0A100JSV2_STRSC</name>
<reference evidence="2 3" key="2">
    <citation type="journal article" date="2016" name="Genome Announc.">
        <title>Draft Genome Sequences of Streptomyces scabiei S58, Streptomyces turgidiscabies T45, and Streptomyces acidiscabies a10, the Pathogens of Potato Common Scab, Isolated in Japan.</title>
        <authorList>
            <person name="Tomihama T."/>
            <person name="Nishi Y."/>
            <person name="Sakai M."/>
            <person name="Ikenaga M."/>
            <person name="Okubo T."/>
            <person name="Ikeda S."/>
        </authorList>
    </citation>
    <scope>NUCLEOTIDE SEQUENCE [LARGE SCALE GENOMIC DNA]</scope>
    <source>
        <strain evidence="2 3">S58</strain>
    </source>
</reference>
<evidence type="ECO:0000256" key="1">
    <source>
        <dbReference type="SAM" id="MobiDB-lite"/>
    </source>
</evidence>
<dbReference type="Proteomes" id="UP000067448">
    <property type="component" value="Unassembled WGS sequence"/>
</dbReference>
<comment type="caution">
    <text evidence="2">The sequence shown here is derived from an EMBL/GenBank/DDBJ whole genome shotgun (WGS) entry which is preliminary data.</text>
</comment>
<evidence type="ECO:0000313" key="3">
    <source>
        <dbReference type="Proteomes" id="UP000067448"/>
    </source>
</evidence>
<evidence type="ECO:0000313" key="2">
    <source>
        <dbReference type="EMBL" id="GAQ65044.1"/>
    </source>
</evidence>
<organism evidence="2 3">
    <name type="scientific">Streptomyces scabiei</name>
    <dbReference type="NCBI Taxonomy" id="1930"/>
    <lineage>
        <taxon>Bacteria</taxon>
        <taxon>Bacillati</taxon>
        <taxon>Actinomycetota</taxon>
        <taxon>Actinomycetes</taxon>
        <taxon>Kitasatosporales</taxon>
        <taxon>Streptomycetaceae</taxon>
        <taxon>Streptomyces</taxon>
    </lineage>
</organism>
<reference evidence="3" key="1">
    <citation type="submission" date="2015-11" db="EMBL/GenBank/DDBJ databases">
        <authorList>
            <consortium name="Cross-ministerial Strategic Innovation Promotion Program (SIP) consortium"/>
            <person name="Tomihama T."/>
            <person name="Ikenaga M."/>
            <person name="Sakai M."/>
            <person name="Okubo T."/>
            <person name="Ikeda S."/>
        </authorList>
    </citation>
    <scope>NUCLEOTIDE SEQUENCE [LARGE SCALE GENOMIC DNA]</scope>
    <source>
        <strain evidence="3">S58</strain>
    </source>
</reference>
<sequence>MPSHPSSAGRHRGGDGAGGLNGPWLYRVGSANYHHYEINRPEYKAENGHWDVGDVPKEFRQNTIHAALLYTGKILLVAESGNNLDNFGGKNFRSAVWDPVENTFHEVRTLADLF</sequence>
<reference evidence="3" key="3">
    <citation type="submission" date="2016-02" db="EMBL/GenBank/DDBJ databases">
        <title>Draft genome of pathogenic Streptomyces sp. in Japan.</title>
        <authorList>
            <person name="Tomihama T."/>
            <person name="Ikenaga M."/>
            <person name="Sakai M."/>
            <person name="Okubo T."/>
            <person name="Ikeda S."/>
        </authorList>
    </citation>
    <scope>NUCLEOTIDE SEQUENCE [LARGE SCALE GENOMIC DNA]</scope>
    <source>
        <strain evidence="3">S58</strain>
    </source>
</reference>
<accession>A0A100JSV2</accession>
<proteinExistence type="predicted"/>
<feature type="region of interest" description="Disordered" evidence="1">
    <location>
        <begin position="1"/>
        <end position="20"/>
    </location>
</feature>
<gene>
    <name evidence="2" type="ORF">SsS58_05451</name>
</gene>
<dbReference type="AlphaFoldDB" id="A0A100JSV2"/>
<protein>
    <submittedName>
        <fullName evidence="2">Uncharacterized protein</fullName>
    </submittedName>
</protein>
<dbReference type="EMBL" id="BCMM01000027">
    <property type="protein sequence ID" value="GAQ65044.1"/>
    <property type="molecule type" value="Genomic_DNA"/>
</dbReference>